<dbReference type="GO" id="GO:0008168">
    <property type="term" value="F:methyltransferase activity"/>
    <property type="evidence" value="ECO:0007669"/>
    <property type="project" value="UniProtKB-KW"/>
</dbReference>
<keyword evidence="2 5" id="KW-0489">Methyltransferase</keyword>
<comment type="caution">
    <text evidence="5">The sequence shown here is derived from an EMBL/GenBank/DDBJ whole genome shotgun (WGS) entry which is preliminary data.</text>
</comment>
<reference evidence="5 6" key="1">
    <citation type="submission" date="2023-11" db="EMBL/GenBank/DDBJ databases">
        <title>MicrobeMod: A computational toolkit for identifying prokaryotic methylation and restriction-modification with nanopore sequencing.</title>
        <authorList>
            <person name="Crits-Christoph A."/>
            <person name="Kang S.C."/>
            <person name="Lee H."/>
            <person name="Ostrov N."/>
        </authorList>
    </citation>
    <scope>NUCLEOTIDE SEQUENCE [LARGE SCALE GENOMIC DNA]</scope>
    <source>
        <strain evidence="5 6">ATCC 14820</strain>
    </source>
</reference>
<evidence type="ECO:0000256" key="1">
    <source>
        <dbReference type="ARBA" id="ARBA00008361"/>
    </source>
</evidence>
<dbReference type="Gene3D" id="3.40.50.150">
    <property type="entry name" value="Vaccinia Virus protein VP39"/>
    <property type="match status" value="1"/>
</dbReference>
<evidence type="ECO:0000313" key="6">
    <source>
        <dbReference type="Proteomes" id="UP001279660"/>
    </source>
</evidence>
<dbReference type="CDD" id="cd02440">
    <property type="entry name" value="AdoMet_MTases"/>
    <property type="match status" value="1"/>
</dbReference>
<name>A0ABU4PJN6_9SPHN</name>
<dbReference type="SUPFAM" id="SSF53335">
    <property type="entry name" value="S-adenosyl-L-methionine-dependent methyltransferases"/>
    <property type="match status" value="1"/>
</dbReference>
<dbReference type="Pfam" id="PF08241">
    <property type="entry name" value="Methyltransf_11"/>
    <property type="match status" value="1"/>
</dbReference>
<protein>
    <submittedName>
        <fullName evidence="5">Methyltransferase domain-containing protein</fullName>
    </submittedName>
</protein>
<evidence type="ECO:0000259" key="4">
    <source>
        <dbReference type="Pfam" id="PF08241"/>
    </source>
</evidence>
<organism evidence="5 6">
    <name type="scientific">Sphingomonas echinoides</name>
    <dbReference type="NCBI Taxonomy" id="59803"/>
    <lineage>
        <taxon>Bacteria</taxon>
        <taxon>Pseudomonadati</taxon>
        <taxon>Pseudomonadota</taxon>
        <taxon>Alphaproteobacteria</taxon>
        <taxon>Sphingomonadales</taxon>
        <taxon>Sphingomonadaceae</taxon>
        <taxon>Sphingomonas</taxon>
    </lineage>
</organism>
<dbReference type="InterPro" id="IPR051052">
    <property type="entry name" value="Diverse_substrate_MTase"/>
</dbReference>
<keyword evidence="3" id="KW-0808">Transferase</keyword>
<evidence type="ECO:0000256" key="3">
    <source>
        <dbReference type="ARBA" id="ARBA00022679"/>
    </source>
</evidence>
<proteinExistence type="inferred from homology"/>
<accession>A0ABU4PJN6</accession>
<dbReference type="PANTHER" id="PTHR44942">
    <property type="entry name" value="METHYLTRANSF_11 DOMAIN-CONTAINING PROTEIN"/>
    <property type="match status" value="1"/>
</dbReference>
<comment type="similarity">
    <text evidence="1">Belongs to the methyltransferase superfamily.</text>
</comment>
<dbReference type="GO" id="GO:0032259">
    <property type="term" value="P:methylation"/>
    <property type="evidence" value="ECO:0007669"/>
    <property type="project" value="UniProtKB-KW"/>
</dbReference>
<keyword evidence="6" id="KW-1185">Reference proteome</keyword>
<sequence length="255" mass="27066">MIALNPTAATGFGRGADVYAASRPGYPAELARWLSDDLGLGPDSAVLEIGAGTGKFTSLLVDSGAQVTALEPVATMLEHLIADFPGVRPLAGQAEAIPLPDGSVDAVVCATAFHWFASPAVLAEIRRVLRLGGALGLVWNLRDHAVPWVERLSALTMAHQDPALAAQADAWRDVFPAEGFSPLRERDFGYRHVGAVEDVVVGRTLSTSFIAALPEAERDAVVAQVRDLIAATPELAEDPVTFPYVTKAYDCRRIA</sequence>
<evidence type="ECO:0000256" key="2">
    <source>
        <dbReference type="ARBA" id="ARBA00022603"/>
    </source>
</evidence>
<dbReference type="RefSeq" id="WP_010405328.1">
    <property type="nucleotide sequence ID" value="NZ_JAWXXV010000001.1"/>
</dbReference>
<gene>
    <name evidence="5" type="ORF">SIL82_03480</name>
</gene>
<dbReference type="InterPro" id="IPR013216">
    <property type="entry name" value="Methyltransf_11"/>
</dbReference>
<evidence type="ECO:0000313" key="5">
    <source>
        <dbReference type="EMBL" id="MDX5983307.1"/>
    </source>
</evidence>
<dbReference type="PANTHER" id="PTHR44942:SF4">
    <property type="entry name" value="METHYLTRANSFERASE TYPE 11 DOMAIN-CONTAINING PROTEIN"/>
    <property type="match status" value="1"/>
</dbReference>
<dbReference type="EMBL" id="JAWXXV010000001">
    <property type="protein sequence ID" value="MDX5983307.1"/>
    <property type="molecule type" value="Genomic_DNA"/>
</dbReference>
<dbReference type="InterPro" id="IPR029063">
    <property type="entry name" value="SAM-dependent_MTases_sf"/>
</dbReference>
<feature type="domain" description="Methyltransferase type 11" evidence="4">
    <location>
        <begin position="47"/>
        <end position="135"/>
    </location>
</feature>
<dbReference type="Proteomes" id="UP001279660">
    <property type="component" value="Unassembled WGS sequence"/>
</dbReference>